<dbReference type="AlphaFoldDB" id="A0A7K3M7H1"/>
<evidence type="ECO:0000313" key="4">
    <source>
        <dbReference type="Proteomes" id="UP000460435"/>
    </source>
</evidence>
<keyword evidence="1" id="KW-0472">Membrane</keyword>
<keyword evidence="4" id="KW-1185">Reference proteome</keyword>
<dbReference type="PANTHER" id="PTHR33987:SF1">
    <property type="entry name" value="CALCINEURIN-LIKE METALLO-PHOSPHOESTERASE SUPERFAMILY PROTEIN"/>
    <property type="match status" value="1"/>
</dbReference>
<feature type="transmembrane region" description="Helical" evidence="1">
    <location>
        <begin position="40"/>
        <end position="56"/>
    </location>
</feature>
<protein>
    <recommendedName>
        <fullName evidence="2">PhoD-like phosphatase metallophosphatase domain-containing protein</fullName>
    </recommendedName>
</protein>
<dbReference type="InterPro" id="IPR029052">
    <property type="entry name" value="Metallo-depent_PP-like"/>
</dbReference>
<dbReference type="CDD" id="cd07389">
    <property type="entry name" value="MPP_PhoD"/>
    <property type="match status" value="1"/>
</dbReference>
<feature type="domain" description="PhoD-like phosphatase metallophosphatase" evidence="2">
    <location>
        <begin position="267"/>
        <end position="479"/>
    </location>
</feature>
<dbReference type="Pfam" id="PF09423">
    <property type="entry name" value="PhoD"/>
    <property type="match status" value="1"/>
</dbReference>
<comment type="caution">
    <text evidence="3">The sequence shown here is derived from an EMBL/GenBank/DDBJ whole genome shotgun (WGS) entry which is preliminary data.</text>
</comment>
<sequence length="564" mass="59550">MRRAAWAWTLAVVAVFGVVSLTTGFPRDLSSHGMLGTVELPAQLILLGVALAGLILSRWSEAATAVILVLAGAGLAGLSSRLHSPVFVALIVVVFVVPAVAFWVLWARGRDRRAVVRHGVVAGLALAVWSAGAGVAYHQLAGATHPESEALHLPVDRVNWIWSGAVTDTSFRVTAKIDDAAAEQATLVVEHARTSPQRAALPAPVDAVGPDPVPDSGVVTWTVDGLEPDTSYEYTVIVDDHADTTRGRGEVSTFPDGPASFTVAVGACARTGSNGAVFDAIRAVDPSLFIHTGDFHYGNIDFDDVDMFRARYTDALGSPGQSALYRSVPTAYVWDDHDYGANDADAHSPSRSAARAAYRENVPHYELPAGAQDGAIYHAFTAGRVRFILTDVRSERTADSMLGTRQLEWFEGEMLGAADDHALIVWVNAVPWIGPEGESRDNWTGYPEERQRVAEIIEEAGVENVVMLAGDAHMVAIDDGSNSGYGPSGEGFPVLHAAALDRGGSVKGDPYSHGTEPGGGQFGTLTVEDDGSGHLAVVLAGYDWTGAELMSHTFTVAAPAVDGG</sequence>
<dbReference type="SUPFAM" id="SSF56300">
    <property type="entry name" value="Metallo-dependent phosphatases"/>
    <property type="match status" value="1"/>
</dbReference>
<dbReference type="PANTHER" id="PTHR33987">
    <property type="entry name" value="CALCINEURIN-LIKE METALLO-PHOSPHOESTERASE SUPERFAMILY PROTEIN"/>
    <property type="match status" value="1"/>
</dbReference>
<gene>
    <name evidence="3" type="ORF">F7O44_18845</name>
</gene>
<evidence type="ECO:0000313" key="3">
    <source>
        <dbReference type="EMBL" id="NDL59130.1"/>
    </source>
</evidence>
<name>A0A7K3M7H1_9ACTN</name>
<keyword evidence="1" id="KW-1133">Transmembrane helix</keyword>
<dbReference type="InterPro" id="IPR018946">
    <property type="entry name" value="PhoD-like_MPP"/>
</dbReference>
<reference evidence="3 4" key="1">
    <citation type="submission" date="2019-11" db="EMBL/GenBank/DDBJ databases">
        <authorList>
            <person name="Li X.-J."/>
            <person name="Feng X.-M."/>
        </authorList>
    </citation>
    <scope>NUCLEOTIDE SEQUENCE [LARGE SCALE GENOMIC DNA]</scope>
    <source>
        <strain evidence="3 4">XMNu-373</strain>
    </source>
</reference>
<keyword evidence="1" id="KW-0812">Transmembrane</keyword>
<dbReference type="InterPro" id="IPR038607">
    <property type="entry name" value="PhoD-like_sf"/>
</dbReference>
<proteinExistence type="predicted"/>
<dbReference type="RefSeq" id="WP_162451805.1">
    <property type="nucleotide sequence ID" value="NZ_WLZY01000006.1"/>
</dbReference>
<feature type="transmembrane region" description="Helical" evidence="1">
    <location>
        <begin position="119"/>
        <end position="137"/>
    </location>
</feature>
<dbReference type="Proteomes" id="UP000460435">
    <property type="component" value="Unassembled WGS sequence"/>
</dbReference>
<feature type="transmembrane region" description="Helical" evidence="1">
    <location>
        <begin position="63"/>
        <end position="80"/>
    </location>
</feature>
<evidence type="ECO:0000259" key="2">
    <source>
        <dbReference type="Pfam" id="PF09423"/>
    </source>
</evidence>
<organism evidence="3 4">
    <name type="scientific">Phytoactinopolyspora mesophila</name>
    <dbReference type="NCBI Taxonomy" id="2650750"/>
    <lineage>
        <taxon>Bacteria</taxon>
        <taxon>Bacillati</taxon>
        <taxon>Actinomycetota</taxon>
        <taxon>Actinomycetes</taxon>
        <taxon>Jiangellales</taxon>
        <taxon>Jiangellaceae</taxon>
        <taxon>Phytoactinopolyspora</taxon>
    </lineage>
</organism>
<evidence type="ECO:0000256" key="1">
    <source>
        <dbReference type="SAM" id="Phobius"/>
    </source>
</evidence>
<dbReference type="EMBL" id="WLZY01000006">
    <property type="protein sequence ID" value="NDL59130.1"/>
    <property type="molecule type" value="Genomic_DNA"/>
</dbReference>
<feature type="transmembrane region" description="Helical" evidence="1">
    <location>
        <begin position="86"/>
        <end position="107"/>
    </location>
</feature>
<dbReference type="Gene3D" id="3.60.21.70">
    <property type="entry name" value="PhoD-like phosphatase"/>
    <property type="match status" value="1"/>
</dbReference>
<accession>A0A7K3M7H1</accession>